<keyword evidence="2" id="KW-1185">Reference proteome</keyword>
<dbReference type="PANTHER" id="PTHR37845">
    <property type="entry name" value="SEQUENCE ORPHAN"/>
    <property type="match status" value="1"/>
</dbReference>
<dbReference type="PANTHER" id="PTHR37845:SF1">
    <property type="entry name" value="SEQUENCE ORPHAN"/>
    <property type="match status" value="1"/>
</dbReference>
<accession>A0ABQ6MJN7</accession>
<comment type="caution">
    <text evidence="1">The sequence shown here is derived from an EMBL/GenBank/DDBJ whole genome shotgun (WGS) entry which is preliminary data.</text>
</comment>
<dbReference type="EMBL" id="BRYB01000293">
    <property type="protein sequence ID" value="GMI27100.1"/>
    <property type="molecule type" value="Genomic_DNA"/>
</dbReference>
<evidence type="ECO:0000313" key="2">
    <source>
        <dbReference type="Proteomes" id="UP001165060"/>
    </source>
</evidence>
<protein>
    <submittedName>
        <fullName evidence="1">Uncharacterized protein</fullName>
    </submittedName>
</protein>
<dbReference type="InterPro" id="IPR038781">
    <property type="entry name" value="C365.16-ike"/>
</dbReference>
<organism evidence="1 2">
    <name type="scientific">Tetraparma gracilis</name>
    <dbReference type="NCBI Taxonomy" id="2962635"/>
    <lineage>
        <taxon>Eukaryota</taxon>
        <taxon>Sar</taxon>
        <taxon>Stramenopiles</taxon>
        <taxon>Ochrophyta</taxon>
        <taxon>Bolidophyceae</taxon>
        <taxon>Parmales</taxon>
        <taxon>Triparmaceae</taxon>
        <taxon>Tetraparma</taxon>
    </lineage>
</organism>
<sequence length="353" mass="37914">MPTPPFSGPLNAGFISAALPKHPALASFPLPSSPALSLKVKLPELPDFKMPKERIRRQLLGKRLAGDIATGAGVGFVIAPFVTVIDKAIVEKASSGTPMLESCGQSILSVFRSPLAFCRSPQFLMGWACYAATYAAANSIRTMCDIRQATPTTAKSSIFVGTTMANSSMTLVKDSYYAKAFGAASATATAIPTATYAAWLLRDFSVIGSSFILPDLCKQFLASGLEVDEVAAGRVSQVACPVLAQVVAGPLQILGLDMYNRPLANLSWAEAAVARLNFQASQFTSIVSARVCRMTPAYGLGGVGNTWVRDHYNEWLFEREVARLAASEMEVQQQAEVVVDLVMEKNNKWDWSS</sequence>
<reference evidence="1 2" key="1">
    <citation type="journal article" date="2023" name="Commun. Biol.">
        <title>Genome analysis of Parmales, the sister group of diatoms, reveals the evolutionary specialization of diatoms from phago-mixotrophs to photoautotrophs.</title>
        <authorList>
            <person name="Ban H."/>
            <person name="Sato S."/>
            <person name="Yoshikawa S."/>
            <person name="Yamada K."/>
            <person name="Nakamura Y."/>
            <person name="Ichinomiya M."/>
            <person name="Sato N."/>
            <person name="Blanc-Mathieu R."/>
            <person name="Endo H."/>
            <person name="Kuwata A."/>
            <person name="Ogata H."/>
        </authorList>
    </citation>
    <scope>NUCLEOTIDE SEQUENCE [LARGE SCALE GENOMIC DNA]</scope>
</reference>
<proteinExistence type="predicted"/>
<gene>
    <name evidence="1" type="ORF">TeGR_g2522</name>
</gene>
<dbReference type="Proteomes" id="UP001165060">
    <property type="component" value="Unassembled WGS sequence"/>
</dbReference>
<name>A0ABQ6MJN7_9STRA</name>
<evidence type="ECO:0000313" key="1">
    <source>
        <dbReference type="EMBL" id="GMI27100.1"/>
    </source>
</evidence>